<dbReference type="InterPro" id="IPR036770">
    <property type="entry name" value="Ankyrin_rpt-contain_sf"/>
</dbReference>
<dbReference type="AlphaFoldDB" id="A0A3M6WA83"/>
<organism evidence="2 3">
    <name type="scientific">Hortaea werneckii</name>
    <name type="common">Black yeast</name>
    <name type="synonym">Cladosporium werneckii</name>
    <dbReference type="NCBI Taxonomy" id="91943"/>
    <lineage>
        <taxon>Eukaryota</taxon>
        <taxon>Fungi</taxon>
        <taxon>Dikarya</taxon>
        <taxon>Ascomycota</taxon>
        <taxon>Pezizomycotina</taxon>
        <taxon>Dothideomycetes</taxon>
        <taxon>Dothideomycetidae</taxon>
        <taxon>Mycosphaerellales</taxon>
        <taxon>Teratosphaeriaceae</taxon>
        <taxon>Hortaea</taxon>
    </lineage>
</organism>
<sequence>MASAAAAACAKCNQPLTVEIEDVDDGQDMAMGSASQPQTYPDDVHLPCNDHLHWECLLDSYEYSTCPACSRSIVSSPPSGSSAGAQQQERIIVNLHNEGGLQEGIDIMPILKEEGYLRAYPEERKSRALLEFCREGDHRAIAELLLSCNDEADSDEEGDEQDQEGMDTDGDAAGQPKSADEILRYQDPIGEMESGLHAAVANGHREVAWMLLLLASEYSELEFPALVFQEAAALGVMREDQTGKVDIRSLRDAHGRTAEDLAKEAGTLWTGWIGNGRLAMPGGAGA</sequence>
<evidence type="ECO:0000313" key="2">
    <source>
        <dbReference type="EMBL" id="RMX75378.1"/>
    </source>
</evidence>
<comment type="caution">
    <text evidence="2">The sequence shown here is derived from an EMBL/GenBank/DDBJ whole genome shotgun (WGS) entry which is preliminary data.</text>
</comment>
<dbReference type="Proteomes" id="UP000281245">
    <property type="component" value="Unassembled WGS sequence"/>
</dbReference>
<protein>
    <submittedName>
        <fullName evidence="2">Uncharacterized protein</fullName>
    </submittedName>
</protein>
<feature type="region of interest" description="Disordered" evidence="1">
    <location>
        <begin position="152"/>
        <end position="177"/>
    </location>
</feature>
<proteinExistence type="predicted"/>
<accession>A0A3M6WA83</accession>
<gene>
    <name evidence="2" type="ORF">D0869_11677</name>
</gene>
<dbReference type="EMBL" id="QWIJ01001306">
    <property type="protein sequence ID" value="RMX75378.1"/>
    <property type="molecule type" value="Genomic_DNA"/>
</dbReference>
<feature type="compositionally biased region" description="Acidic residues" evidence="1">
    <location>
        <begin position="152"/>
        <end position="170"/>
    </location>
</feature>
<dbReference type="Gene3D" id="1.25.40.20">
    <property type="entry name" value="Ankyrin repeat-containing domain"/>
    <property type="match status" value="1"/>
</dbReference>
<evidence type="ECO:0000256" key="1">
    <source>
        <dbReference type="SAM" id="MobiDB-lite"/>
    </source>
</evidence>
<dbReference type="OrthoDB" id="46529at2759"/>
<name>A0A3M6WA83_HORWE</name>
<evidence type="ECO:0000313" key="3">
    <source>
        <dbReference type="Proteomes" id="UP000281245"/>
    </source>
</evidence>
<reference evidence="2 3" key="1">
    <citation type="journal article" date="2018" name="BMC Genomics">
        <title>Genomic evidence for intraspecific hybridization in a clonal and extremely halotolerant yeast.</title>
        <authorList>
            <person name="Gostincar C."/>
            <person name="Stajich J.E."/>
            <person name="Zupancic J."/>
            <person name="Zalar P."/>
            <person name="Gunde-Cimerman N."/>
        </authorList>
    </citation>
    <scope>NUCLEOTIDE SEQUENCE [LARGE SCALE GENOMIC DNA]</scope>
    <source>
        <strain evidence="2 3">EXF-6656</strain>
    </source>
</reference>